<proteinExistence type="inferred from homology"/>
<evidence type="ECO:0000256" key="2">
    <source>
        <dbReference type="ARBA" id="ARBA00023235"/>
    </source>
</evidence>
<organism evidence="3 4">
    <name type="scientific">Roseivivax sediminis</name>
    <dbReference type="NCBI Taxonomy" id="936889"/>
    <lineage>
        <taxon>Bacteria</taxon>
        <taxon>Pseudomonadati</taxon>
        <taxon>Pseudomonadota</taxon>
        <taxon>Alphaproteobacteria</taxon>
        <taxon>Rhodobacterales</taxon>
        <taxon>Roseobacteraceae</taxon>
        <taxon>Roseivivax</taxon>
    </lineage>
</organism>
<dbReference type="PANTHER" id="PTHR15108">
    <property type="entry name" value="N-ACYLGLUCOSAMINE-2-EPIMERASE"/>
    <property type="match status" value="1"/>
</dbReference>
<comment type="similarity">
    <text evidence="1">Belongs to the N-acylglucosamine 2-epimerase family.</text>
</comment>
<reference evidence="3 4" key="1">
    <citation type="submission" date="2016-10" db="EMBL/GenBank/DDBJ databases">
        <authorList>
            <person name="Varghese N."/>
            <person name="Submissions S."/>
        </authorList>
    </citation>
    <scope>NUCLEOTIDE SEQUENCE [LARGE SCALE GENOMIC DNA]</scope>
    <source>
        <strain evidence="4">YIM D21,KCTC 23444,ACCC 10710</strain>
    </source>
</reference>
<dbReference type="InterPro" id="IPR012341">
    <property type="entry name" value="6hp_glycosidase-like_sf"/>
</dbReference>
<accession>A0A1I1VJH8</accession>
<dbReference type="InterPro" id="IPR010819">
    <property type="entry name" value="AGE/CE"/>
</dbReference>
<dbReference type="AlphaFoldDB" id="A0A1I1VJH8"/>
<dbReference type="RefSeq" id="WP_149755133.1">
    <property type="nucleotide sequence ID" value="NZ_FOMS01000003.1"/>
</dbReference>
<keyword evidence="2" id="KW-0413">Isomerase</keyword>
<name>A0A1I1VJH8_9RHOB</name>
<dbReference type="Proteomes" id="UP000325289">
    <property type="component" value="Unassembled WGS sequence"/>
</dbReference>
<evidence type="ECO:0000313" key="3">
    <source>
        <dbReference type="EMBL" id="SFD82965.1"/>
    </source>
</evidence>
<dbReference type="EMBL" id="FOMS01000003">
    <property type="protein sequence ID" value="SFD82965.1"/>
    <property type="molecule type" value="Genomic_DNA"/>
</dbReference>
<evidence type="ECO:0000256" key="1">
    <source>
        <dbReference type="ARBA" id="ARBA00008558"/>
    </source>
</evidence>
<evidence type="ECO:0000313" key="4">
    <source>
        <dbReference type="Proteomes" id="UP000325289"/>
    </source>
</evidence>
<dbReference type="InterPro" id="IPR008928">
    <property type="entry name" value="6-hairpin_glycosidase_sf"/>
</dbReference>
<keyword evidence="4" id="KW-1185">Reference proteome</keyword>
<sequence>MTDLPLGTTDNSVSWLRDRAHRAWLAADAERQLALFDQSLRADGGFDALDTDGSPLPRNGQELHTTARLVHSYALGQAFGHDEADRMIDAGMSALRTWHRDDAHGGYVWWADAEGPRDGPKLAYGHVFVLLAASSAKAADHPDADALLADIAEVLDTRFWDDARGLLCEEYSRDWSSLSDYRGMNANMHGVEAMLAAHIATGERCWLDRAGRILSFFTEEIAPDHDWRLPEHYDADWQVDPDYSGDPMFRPAGTTPGHSLELGRLILEHWDLEGRPDNGAPDRARKLIETALWDGWRTDGGMVYTLHLGGNDVAIADRYWWPVTEGIGALAALIKLGDGTTDELWYRRLWRFAESCFVDPVHGGWHPEIDATCQPVAHQFAGKPDIYHALQATLFPLTTGLSRHHQEIGRGAAAAE</sequence>
<dbReference type="Gene3D" id="1.50.10.10">
    <property type="match status" value="1"/>
</dbReference>
<dbReference type="OrthoDB" id="9806359at2"/>
<dbReference type="Pfam" id="PF07221">
    <property type="entry name" value="GlcNAc_2-epim"/>
    <property type="match status" value="1"/>
</dbReference>
<dbReference type="GO" id="GO:0016853">
    <property type="term" value="F:isomerase activity"/>
    <property type="evidence" value="ECO:0007669"/>
    <property type="project" value="UniProtKB-KW"/>
</dbReference>
<gene>
    <name evidence="3" type="ORF">SAMN04515678_103233</name>
</gene>
<protein>
    <submittedName>
        <fullName evidence="3">Mannose or cellobiose epimerase, N-acyl-D-glucosamine 2-epimerase family</fullName>
    </submittedName>
</protein>
<dbReference type="SUPFAM" id="SSF48208">
    <property type="entry name" value="Six-hairpin glycosidases"/>
    <property type="match status" value="1"/>
</dbReference>
<dbReference type="GO" id="GO:0005975">
    <property type="term" value="P:carbohydrate metabolic process"/>
    <property type="evidence" value="ECO:0007669"/>
    <property type="project" value="InterPro"/>
</dbReference>